<protein>
    <recommendedName>
        <fullName evidence="4">Myb-like domain-containing protein</fullName>
    </recommendedName>
</protein>
<name>A0A517L3M2_9PEZI</name>
<feature type="region of interest" description="Disordered" evidence="1">
    <location>
        <begin position="146"/>
        <end position="175"/>
    </location>
</feature>
<evidence type="ECO:0000313" key="2">
    <source>
        <dbReference type="EMBL" id="QDS70230.1"/>
    </source>
</evidence>
<gene>
    <name evidence="2" type="ORF">FKW77_007135</name>
</gene>
<accession>A0A517L3M2</accession>
<dbReference type="OrthoDB" id="3940476at2759"/>
<dbReference type="STRING" id="50376.A0A517L3M2"/>
<dbReference type="AlphaFoldDB" id="A0A517L3M2"/>
<keyword evidence="3" id="KW-1185">Reference proteome</keyword>
<evidence type="ECO:0000256" key="1">
    <source>
        <dbReference type="SAM" id="MobiDB-lite"/>
    </source>
</evidence>
<evidence type="ECO:0000313" key="3">
    <source>
        <dbReference type="Proteomes" id="UP000316270"/>
    </source>
</evidence>
<dbReference type="Proteomes" id="UP000316270">
    <property type="component" value="Chromosome 4"/>
</dbReference>
<dbReference type="EMBL" id="CP042188">
    <property type="protein sequence ID" value="QDS70230.1"/>
    <property type="molecule type" value="Genomic_DNA"/>
</dbReference>
<organism evidence="2 3">
    <name type="scientific">Venturia effusa</name>
    <dbReference type="NCBI Taxonomy" id="50376"/>
    <lineage>
        <taxon>Eukaryota</taxon>
        <taxon>Fungi</taxon>
        <taxon>Dikarya</taxon>
        <taxon>Ascomycota</taxon>
        <taxon>Pezizomycotina</taxon>
        <taxon>Dothideomycetes</taxon>
        <taxon>Pleosporomycetidae</taxon>
        <taxon>Venturiales</taxon>
        <taxon>Venturiaceae</taxon>
        <taxon>Venturia</taxon>
    </lineage>
</organism>
<proteinExistence type="predicted"/>
<reference evidence="2 3" key="1">
    <citation type="submission" date="2019-07" db="EMBL/GenBank/DDBJ databases">
        <title>Finished genome of Venturia effusa.</title>
        <authorList>
            <person name="Young C.A."/>
            <person name="Cox M.P."/>
            <person name="Ganley A.R.D."/>
            <person name="David W.J."/>
        </authorList>
    </citation>
    <scope>NUCLEOTIDE SEQUENCE [LARGE SCALE GENOMIC DNA]</scope>
    <source>
        <strain evidence="3">albino</strain>
    </source>
</reference>
<evidence type="ECO:0008006" key="4">
    <source>
        <dbReference type="Google" id="ProtNLM"/>
    </source>
</evidence>
<sequence length="175" mass="19285">MPSGQPNGDRIIWDDGTERHLLMCMIADLNPTNINWTSICARFGKSTLVRDLHPAQLPSTPAPHNNTFQQISKFPNSTMAASRNLVNWDDATEMRLLEAILANSAVSGTDWTAVAAHIGDQVTGPACSLVLQTYIHPSIPISPSTQQHTLLHKHKTTPSHTQSEYAYRPAPRRAL</sequence>